<dbReference type="AlphaFoldDB" id="A0AAN9GHJ6"/>
<dbReference type="GO" id="GO:0005975">
    <property type="term" value="P:carbohydrate metabolic process"/>
    <property type="evidence" value="ECO:0007669"/>
    <property type="project" value="InterPro"/>
</dbReference>
<keyword evidence="3" id="KW-0735">Signal-anchor</keyword>
<reference evidence="4 5" key="1">
    <citation type="submission" date="2024-02" db="EMBL/GenBank/DDBJ databases">
        <title>Chromosome-scale genome assembly of the rough periwinkle Littorina saxatilis.</title>
        <authorList>
            <person name="De Jode A."/>
            <person name="Faria R."/>
            <person name="Formenti G."/>
            <person name="Sims Y."/>
            <person name="Smith T.P."/>
            <person name="Tracey A."/>
            <person name="Wood J.M.D."/>
            <person name="Zagrodzka Z.B."/>
            <person name="Johannesson K."/>
            <person name="Butlin R.K."/>
            <person name="Leder E.H."/>
        </authorList>
    </citation>
    <scope>NUCLEOTIDE SEQUENCE [LARGE SCALE GENOMIC DNA]</scope>
    <source>
        <strain evidence="4">Snail1</strain>
        <tissue evidence="4">Muscle</tissue>
    </source>
</reference>
<evidence type="ECO:0000313" key="4">
    <source>
        <dbReference type="EMBL" id="KAK7108316.1"/>
    </source>
</evidence>
<keyword evidence="2 3" id="KW-0808">Transferase</keyword>
<sequence length="351" mass="39284">MKTIKRLFVALCVASIVFSVYVIQHTTLLSTAASARSSSSSERSPLSALSSIFPVTSPSLSSENSSSKSPTQSSNSFTGVLCVYFTGRLGNELFEYASTLGLALTLKRLPVFLGSHYLPFALTSFNQTSASFSRFKNRCKLSARASEVSCCKFKEKLTRLNSSQDFTIGLYLQSYRYFQDHEAVIRQALTFTDEIRSESSKVVQELRQNHSTSPLIGVHVRRGDMASERKRKYGYPQVSPDYLNRSMAFFRSRYPDCVFVVGSDSPEWCKENILSGHHVHFLTAHSPAVDMHVLSSLDHTVITFGTFSWWIGFFNAGTTVYMKDFIVNGTRLGGSFNPDGRDYIYPGWIPL</sequence>
<dbReference type="EC" id="2.4.1.-" evidence="3"/>
<evidence type="ECO:0000313" key="5">
    <source>
        <dbReference type="Proteomes" id="UP001374579"/>
    </source>
</evidence>
<dbReference type="PANTHER" id="PTHR11927:SF9">
    <property type="entry name" value="L-FUCOSYLTRANSFERASE"/>
    <property type="match status" value="1"/>
</dbReference>
<dbReference type="CDD" id="cd11301">
    <property type="entry name" value="Fut1_Fut2_like"/>
    <property type="match status" value="1"/>
</dbReference>
<comment type="pathway">
    <text evidence="3">Protein modification; protein glycosylation.</text>
</comment>
<gene>
    <name evidence="4" type="ORF">V1264_016071</name>
</gene>
<dbReference type="GO" id="GO:0008107">
    <property type="term" value="F:galactoside 2-alpha-L-fucosyltransferase activity"/>
    <property type="evidence" value="ECO:0007669"/>
    <property type="project" value="InterPro"/>
</dbReference>
<evidence type="ECO:0000256" key="1">
    <source>
        <dbReference type="ARBA" id="ARBA00022676"/>
    </source>
</evidence>
<keyword evidence="5" id="KW-1185">Reference proteome</keyword>
<organism evidence="4 5">
    <name type="scientific">Littorina saxatilis</name>
    <dbReference type="NCBI Taxonomy" id="31220"/>
    <lineage>
        <taxon>Eukaryota</taxon>
        <taxon>Metazoa</taxon>
        <taxon>Spiralia</taxon>
        <taxon>Lophotrochozoa</taxon>
        <taxon>Mollusca</taxon>
        <taxon>Gastropoda</taxon>
        <taxon>Caenogastropoda</taxon>
        <taxon>Littorinimorpha</taxon>
        <taxon>Littorinoidea</taxon>
        <taxon>Littorinidae</taxon>
        <taxon>Littorina</taxon>
    </lineage>
</organism>
<dbReference type="PANTHER" id="PTHR11927">
    <property type="entry name" value="GALACTOSIDE 2-L-FUCOSYLTRANSFERASE"/>
    <property type="match status" value="1"/>
</dbReference>
<comment type="similarity">
    <text evidence="3">Belongs to the glycosyltransferase 11 family.</text>
</comment>
<protein>
    <recommendedName>
        <fullName evidence="3">L-Fucosyltransferase</fullName>
        <ecNumber evidence="3">2.4.1.-</ecNumber>
    </recommendedName>
</protein>
<dbReference type="EMBL" id="JBAMIC010000004">
    <property type="protein sequence ID" value="KAK7108316.1"/>
    <property type="molecule type" value="Genomic_DNA"/>
</dbReference>
<keyword evidence="3" id="KW-0325">Glycoprotein</keyword>
<evidence type="ECO:0000256" key="2">
    <source>
        <dbReference type="ARBA" id="ARBA00022679"/>
    </source>
</evidence>
<dbReference type="InterPro" id="IPR002516">
    <property type="entry name" value="Glyco_trans_11"/>
</dbReference>
<comment type="caution">
    <text evidence="4">The sequence shown here is derived from an EMBL/GenBank/DDBJ whole genome shotgun (WGS) entry which is preliminary data.</text>
</comment>
<dbReference type="Pfam" id="PF01531">
    <property type="entry name" value="Glyco_transf_11"/>
    <property type="match status" value="1"/>
</dbReference>
<keyword evidence="3" id="KW-0812">Transmembrane</keyword>
<comment type="subcellular location">
    <subcellularLocation>
        <location evidence="3">Golgi apparatus</location>
        <location evidence="3">Golgi stack membrane</location>
        <topology evidence="3">Single-pass type II membrane protein</topology>
    </subcellularLocation>
</comment>
<keyword evidence="1 3" id="KW-0328">Glycosyltransferase</keyword>
<dbReference type="Proteomes" id="UP001374579">
    <property type="component" value="Unassembled WGS sequence"/>
</dbReference>
<evidence type="ECO:0000256" key="3">
    <source>
        <dbReference type="RuleBase" id="RU363129"/>
    </source>
</evidence>
<name>A0AAN9GHJ6_9CAEN</name>
<keyword evidence="3" id="KW-0333">Golgi apparatus</keyword>
<dbReference type="GO" id="GO:0032580">
    <property type="term" value="C:Golgi cisterna membrane"/>
    <property type="evidence" value="ECO:0007669"/>
    <property type="project" value="UniProtKB-SubCell"/>
</dbReference>
<proteinExistence type="inferred from homology"/>
<accession>A0AAN9GHJ6</accession>